<feature type="coiled-coil region" evidence="1">
    <location>
        <begin position="906"/>
        <end position="951"/>
    </location>
</feature>
<gene>
    <name evidence="2" type="ORF">KL86SPO_50220</name>
</gene>
<keyword evidence="1" id="KW-0175">Coiled coil</keyword>
<dbReference type="EMBL" id="FMJE01000005">
    <property type="protein sequence ID" value="SCM82449.1"/>
    <property type="molecule type" value="Genomic_DNA"/>
</dbReference>
<evidence type="ECO:0000256" key="1">
    <source>
        <dbReference type="SAM" id="Coils"/>
    </source>
</evidence>
<dbReference type="AlphaFoldDB" id="A0A212LYH2"/>
<feature type="coiled-coil region" evidence="1">
    <location>
        <begin position="837"/>
        <end position="871"/>
    </location>
</feature>
<sequence>MAEDINVGGIVAPVRADIADFIRKFDLVSQKVNTVSNDVIANIEKINAAIARLNNQNISVQSKSLDGNLSKVNSRVKSEQAGIETLNRQYDRLYRNVGNYIESNTKMSALSFTRMKNNLAAIESQMAARGVSPAVRNPLAQFGNYNQYAAGFNNVANSINRVQTAASGTGLSGFVADMGNAFAITAKYSIAATAIFGVVDAMQGLISTSARFASSMETNQVGISGILMSMTQVEGRNLEWNEAMSISSGIIKQLNDEALKTAATSEELVNAFRALLGPGLAAKMTIQEIAQLSSVGVNAVKSLGLNQMQIVQELRDLVQGGIQPASSTLAVALGLKDKDIKEAKESSEGLFKFLMERMKGFQAAAEYQQTTMRGRIDQITEIIQRGGAEGIAPAYAAVKNILDEMAQSAYKVDEATGKITINPEFVATIRTAADTAVEFGKEVYVIGRAVGTVAVPAMQVFGGAIKLAAENASTLATVFGVIYGARQVSGMIGVYSDIKNILNGAEKAQTAFGQSVLESRIKLSEQAAAAKIAGAETAASAATGIAGQRALTTAVNATTAAHIQSGAAAKAAGATTVSNMAIAGSAVRTLTGAIWALAGGWAGVAVATGLAISALIDYQRKKDGLVNSYNPDAKVFEEENKVWVGGSEKIEKKYTKEVDGWVVDQGILRRKRQELSQDELKKHLKYREMLSEDYKPLDITAPDLTNKFDTSGADKGKKGKSEYEKYKADTKDWISTWQQQLDLEQLTYAQFAKNVQERLDGLKQVSILEDEQADAQRLQMELQSKIRSIGKQQRQESIELANHQLQLGKITLQQYADEIEKQFKLAESDKERRDLAIQNLQAQRKLLDEQLKNEDRLLERKQATLALTQEQDRHNLEMVKIFSDSSTETKLDNLERERTQTLKNLANDYKSKVESKDREIAFVKQKGEQLSKQDEETFENLLNDKKKLDEKYKHDSLVAENDYAEKVAQIQKSIIDANNDMILGIIDGTKSGHDILDDMWSDFAGRIIAQNLKITSSMNIFDVVLGPMFGLNKGVNLSGTRPDGVQGPVGSNGGFYKKYAGGGLVLGPGTGTSDSILLRGSNGEYMVSEKGVKAVGVPFLDALNAGKIPGFANGGIIPPSPTNIIPQYQNTSNSAMTANAPNITLNVVNNTGTEADVKTSQPQFDGASWVCDVVLDKVARSPVYAKNMRAGLGV</sequence>
<organism evidence="2">
    <name type="scientific">uncultured Sporomusa sp</name>
    <dbReference type="NCBI Taxonomy" id="307249"/>
    <lineage>
        <taxon>Bacteria</taxon>
        <taxon>Bacillati</taxon>
        <taxon>Bacillota</taxon>
        <taxon>Negativicutes</taxon>
        <taxon>Selenomonadales</taxon>
        <taxon>Sporomusaceae</taxon>
        <taxon>Sporomusa</taxon>
        <taxon>environmental samples</taxon>
    </lineage>
</organism>
<feature type="coiled-coil region" evidence="1">
    <location>
        <begin position="36"/>
        <end position="96"/>
    </location>
</feature>
<evidence type="ECO:0000313" key="2">
    <source>
        <dbReference type="EMBL" id="SCM82449.1"/>
    </source>
</evidence>
<name>A0A212LYH2_9FIRM</name>
<accession>A0A212LYH2</accession>
<proteinExistence type="predicted"/>
<reference evidence="2" key="1">
    <citation type="submission" date="2016-08" db="EMBL/GenBank/DDBJ databases">
        <authorList>
            <person name="Seilhamer J.J."/>
        </authorList>
    </citation>
    <scope>NUCLEOTIDE SEQUENCE</scope>
    <source>
        <strain evidence="2">86</strain>
    </source>
</reference>
<protein>
    <submittedName>
        <fullName evidence="2">Uncharacterized protein</fullName>
    </submittedName>
</protein>
<dbReference type="RefSeq" id="WP_288185123.1">
    <property type="nucleotide sequence ID" value="NZ_LT608335.1"/>
</dbReference>